<evidence type="ECO:0000256" key="8">
    <source>
        <dbReference type="ARBA" id="ARBA00022989"/>
    </source>
</evidence>
<evidence type="ECO:0000256" key="2">
    <source>
        <dbReference type="ARBA" id="ARBA00004922"/>
    </source>
</evidence>
<feature type="transmembrane region" description="Helical" evidence="10">
    <location>
        <begin position="300"/>
        <end position="322"/>
    </location>
</feature>
<dbReference type="UniPathway" id="UPA00378"/>
<keyword evidence="8 10" id="KW-1133">Transmembrane helix</keyword>
<evidence type="ECO:0000256" key="6">
    <source>
        <dbReference type="ARBA" id="ARBA00022692"/>
    </source>
</evidence>
<dbReference type="PANTHER" id="PTHR12413:SF1">
    <property type="entry name" value="DOLICHYL PYROPHOSPHATE MAN9GLCNAC2 ALPHA-1,3-GLUCOSYLTRANSFERASE"/>
    <property type="match status" value="1"/>
</dbReference>
<reference evidence="13" key="1">
    <citation type="submission" date="2016-06" db="UniProtKB">
        <authorList>
            <consortium name="WormBaseParasite"/>
        </authorList>
    </citation>
    <scope>IDENTIFICATION</scope>
</reference>
<feature type="transmembrane region" description="Helical" evidence="10">
    <location>
        <begin position="196"/>
        <end position="223"/>
    </location>
</feature>
<evidence type="ECO:0000256" key="1">
    <source>
        <dbReference type="ARBA" id="ARBA00004477"/>
    </source>
</evidence>
<evidence type="ECO:0000313" key="12">
    <source>
        <dbReference type="Proteomes" id="UP000050794"/>
    </source>
</evidence>
<comment type="pathway">
    <text evidence="2 10">Protein modification; protein glycosylation.</text>
</comment>
<feature type="transmembrane region" description="Helical" evidence="10">
    <location>
        <begin position="138"/>
        <end position="162"/>
    </location>
</feature>
<name>A0A183ULZ7_TOXCA</name>
<dbReference type="EMBL" id="UYWY01020199">
    <property type="protein sequence ID" value="VDM40838.1"/>
    <property type="molecule type" value="Genomic_DNA"/>
</dbReference>
<accession>A0A183ULZ7</accession>
<keyword evidence="12" id="KW-1185">Reference proteome</keyword>
<evidence type="ECO:0000313" key="11">
    <source>
        <dbReference type="EMBL" id="VDM40838.1"/>
    </source>
</evidence>
<dbReference type="Proteomes" id="UP000050794">
    <property type="component" value="Unassembled WGS sequence"/>
</dbReference>
<dbReference type="EC" id="2.4.1.-" evidence="10"/>
<dbReference type="GO" id="GO:0005789">
    <property type="term" value="C:endoplasmic reticulum membrane"/>
    <property type="evidence" value="ECO:0007669"/>
    <property type="project" value="UniProtKB-SubCell"/>
</dbReference>
<feature type="transmembrane region" description="Helical" evidence="10">
    <location>
        <begin position="260"/>
        <end position="280"/>
    </location>
</feature>
<evidence type="ECO:0000256" key="3">
    <source>
        <dbReference type="ARBA" id="ARBA00008715"/>
    </source>
</evidence>
<feature type="transmembrane region" description="Helical" evidence="10">
    <location>
        <begin position="26"/>
        <end position="46"/>
    </location>
</feature>
<proteinExistence type="inferred from homology"/>
<keyword evidence="7 10" id="KW-0256">Endoplasmic reticulum</keyword>
<sequence>MVAEKLQCERSFSGSDSIEREIVNVFATRAGFLCLFFLTVSVHIAISSGSYSELPGRHCPPMFGDFEAQRHWMEICIHLPVREWYVNGSENDLNYWGLDYPPLTAFHSFVLGKLSDKIDRSWVALHVSRGIETDAHKLLMRLSVMVSVWALYIPALITFAFLSSGNVNIYYCTVSILYPALIAVDNGHFQFNHISLGLFLVAVICLISDRRLIGSVLFVMAVNFKQMELYHSLPVAAFLLARSVRSPWSVRSAIQSLTELTKVFLIVAAAFLLIWCPFVMADADLWQILHRIFPFYRGIFEVGCIRLAVIFCVLVFFARAPYSGEAFTPRNR</sequence>
<comment type="caution">
    <text evidence="10">Lacks conserved residue(s) required for the propagation of feature annotation.</text>
</comment>
<evidence type="ECO:0000256" key="7">
    <source>
        <dbReference type="ARBA" id="ARBA00022824"/>
    </source>
</evidence>
<evidence type="ECO:0000313" key="13">
    <source>
        <dbReference type="WBParaSite" id="TCNE_0000951701-mRNA-1"/>
    </source>
</evidence>
<comment type="subcellular location">
    <subcellularLocation>
        <location evidence="1 10">Endoplasmic reticulum membrane</location>
        <topology evidence="1 10">Multi-pass membrane protein</topology>
    </subcellularLocation>
</comment>
<dbReference type="InterPro" id="IPR004856">
    <property type="entry name" value="Glyco_trans_ALG6/ALG8"/>
</dbReference>
<evidence type="ECO:0000256" key="9">
    <source>
        <dbReference type="ARBA" id="ARBA00023136"/>
    </source>
</evidence>
<reference evidence="11 12" key="2">
    <citation type="submission" date="2018-11" db="EMBL/GenBank/DDBJ databases">
        <authorList>
            <consortium name="Pathogen Informatics"/>
        </authorList>
    </citation>
    <scope>NUCLEOTIDE SEQUENCE [LARGE SCALE GENOMIC DNA]</scope>
</reference>
<dbReference type="AlphaFoldDB" id="A0A183ULZ7"/>
<dbReference type="PANTHER" id="PTHR12413">
    <property type="entry name" value="DOLICHYL GLYCOSYLTRANSFERASE"/>
    <property type="match status" value="1"/>
</dbReference>
<comment type="similarity">
    <text evidence="3 10">Belongs to the ALG6/ALG8 glucosyltransferase family.</text>
</comment>
<keyword evidence="6 10" id="KW-0812">Transmembrane</keyword>
<protein>
    <recommendedName>
        <fullName evidence="10">Alpha-1,3-glucosyltransferase</fullName>
        <ecNumber evidence="10">2.4.1.-</ecNumber>
    </recommendedName>
</protein>
<feature type="transmembrane region" description="Helical" evidence="10">
    <location>
        <begin position="168"/>
        <end position="184"/>
    </location>
</feature>
<dbReference type="GO" id="GO:0042281">
    <property type="term" value="F:dolichyl pyrophosphate Man9GlcNAc2 alpha-1,3-glucosyltransferase activity"/>
    <property type="evidence" value="ECO:0007669"/>
    <property type="project" value="TreeGrafter"/>
</dbReference>
<evidence type="ECO:0000256" key="4">
    <source>
        <dbReference type="ARBA" id="ARBA00022676"/>
    </source>
</evidence>
<dbReference type="WBParaSite" id="TCNE_0000951701-mRNA-1">
    <property type="protein sequence ID" value="TCNE_0000951701-mRNA-1"/>
    <property type="gene ID" value="TCNE_0000951701"/>
</dbReference>
<gene>
    <name evidence="11" type="ORF">TCNE_LOCUS9517</name>
</gene>
<keyword evidence="5 10" id="KW-0808">Transferase</keyword>
<evidence type="ECO:0000256" key="5">
    <source>
        <dbReference type="ARBA" id="ARBA00022679"/>
    </source>
</evidence>
<organism evidence="12 13">
    <name type="scientific">Toxocara canis</name>
    <name type="common">Canine roundworm</name>
    <dbReference type="NCBI Taxonomy" id="6265"/>
    <lineage>
        <taxon>Eukaryota</taxon>
        <taxon>Metazoa</taxon>
        <taxon>Ecdysozoa</taxon>
        <taxon>Nematoda</taxon>
        <taxon>Chromadorea</taxon>
        <taxon>Rhabditida</taxon>
        <taxon>Spirurina</taxon>
        <taxon>Ascaridomorpha</taxon>
        <taxon>Ascaridoidea</taxon>
        <taxon>Toxocaridae</taxon>
        <taxon>Toxocara</taxon>
    </lineage>
</organism>
<evidence type="ECO:0000256" key="10">
    <source>
        <dbReference type="RuleBase" id="RU363110"/>
    </source>
</evidence>
<dbReference type="Pfam" id="PF03155">
    <property type="entry name" value="Alg6_Alg8"/>
    <property type="match status" value="1"/>
</dbReference>
<keyword evidence="4 10" id="KW-0328">Glycosyltransferase</keyword>
<keyword evidence="9 10" id="KW-0472">Membrane</keyword>